<gene>
    <name evidence="2" type="ORF">BDZ94DRAFT_1260680</name>
</gene>
<keyword evidence="1" id="KW-0472">Membrane</keyword>
<dbReference type="EMBL" id="MU150269">
    <property type="protein sequence ID" value="KAF9462754.1"/>
    <property type="molecule type" value="Genomic_DNA"/>
</dbReference>
<keyword evidence="1" id="KW-1133">Transmembrane helix</keyword>
<keyword evidence="3" id="KW-1185">Reference proteome</keyword>
<name>A0A9P5Y4X0_9AGAR</name>
<evidence type="ECO:0000313" key="3">
    <source>
        <dbReference type="Proteomes" id="UP000807353"/>
    </source>
</evidence>
<feature type="transmembrane region" description="Helical" evidence="1">
    <location>
        <begin position="182"/>
        <end position="203"/>
    </location>
</feature>
<accession>A0A9P5Y4X0</accession>
<dbReference type="Proteomes" id="UP000807353">
    <property type="component" value="Unassembled WGS sequence"/>
</dbReference>
<comment type="caution">
    <text evidence="2">The sequence shown here is derived from an EMBL/GenBank/DDBJ whole genome shotgun (WGS) entry which is preliminary data.</text>
</comment>
<keyword evidence="1" id="KW-0812">Transmembrane</keyword>
<organism evidence="2 3">
    <name type="scientific">Collybia nuda</name>
    <dbReference type="NCBI Taxonomy" id="64659"/>
    <lineage>
        <taxon>Eukaryota</taxon>
        <taxon>Fungi</taxon>
        <taxon>Dikarya</taxon>
        <taxon>Basidiomycota</taxon>
        <taxon>Agaricomycotina</taxon>
        <taxon>Agaricomycetes</taxon>
        <taxon>Agaricomycetidae</taxon>
        <taxon>Agaricales</taxon>
        <taxon>Tricholomatineae</taxon>
        <taxon>Clitocybaceae</taxon>
        <taxon>Collybia</taxon>
    </lineage>
</organism>
<evidence type="ECO:0000256" key="1">
    <source>
        <dbReference type="SAM" id="Phobius"/>
    </source>
</evidence>
<dbReference type="OrthoDB" id="3018335at2759"/>
<evidence type="ECO:0000313" key="2">
    <source>
        <dbReference type="EMBL" id="KAF9462754.1"/>
    </source>
</evidence>
<reference evidence="2" key="1">
    <citation type="submission" date="2020-11" db="EMBL/GenBank/DDBJ databases">
        <authorList>
            <consortium name="DOE Joint Genome Institute"/>
            <person name="Ahrendt S."/>
            <person name="Riley R."/>
            <person name="Andreopoulos W."/>
            <person name="Labutti K."/>
            <person name="Pangilinan J."/>
            <person name="Ruiz-Duenas F.J."/>
            <person name="Barrasa J.M."/>
            <person name="Sanchez-Garcia M."/>
            <person name="Camarero S."/>
            <person name="Miyauchi S."/>
            <person name="Serrano A."/>
            <person name="Linde D."/>
            <person name="Babiker R."/>
            <person name="Drula E."/>
            <person name="Ayuso-Fernandez I."/>
            <person name="Pacheco R."/>
            <person name="Padilla G."/>
            <person name="Ferreira P."/>
            <person name="Barriuso J."/>
            <person name="Kellner H."/>
            <person name="Castanera R."/>
            <person name="Alfaro M."/>
            <person name="Ramirez L."/>
            <person name="Pisabarro A.G."/>
            <person name="Kuo A."/>
            <person name="Tritt A."/>
            <person name="Lipzen A."/>
            <person name="He G."/>
            <person name="Yan M."/>
            <person name="Ng V."/>
            <person name="Cullen D."/>
            <person name="Martin F."/>
            <person name="Rosso M.-N."/>
            <person name="Henrissat B."/>
            <person name="Hibbett D."/>
            <person name="Martinez A.T."/>
            <person name="Grigoriev I.V."/>
        </authorList>
    </citation>
    <scope>NUCLEOTIDE SEQUENCE</scope>
    <source>
        <strain evidence="2">CBS 247.69</strain>
    </source>
</reference>
<sequence length="342" mass="38193">MIQEGHAYYITRDIRRAIADRDVDKVKQSRDQNVSDLKAIVDNVAKHGEKAWTTPTNKSDGVPYKLIASNDGWMWCYMIDRQDETALAGEEATYKCTISVGSYSKTAKWMGLSMSNLNNVPLHTPIAVLTAMVANSIGKFIGRRLERILTSKAAEEAAEEGARVLSKNGIRYAKWLSKGGAWVARVVSGAIIELVLLFIFNYLKMDFGLEISVYNWNRDEEWLIEQFYEDNADVDPAFEQASLPAISNLQPMPDGTSVVTPESATTYAMYTFKNRNTWLEGVGAGLKIVSKSDSSRYAYIKYQVRWGAPDNRFNLGSKNSGLRYIIFTSMRAGTNQGAGLSK</sequence>
<dbReference type="AlphaFoldDB" id="A0A9P5Y4X0"/>
<proteinExistence type="predicted"/>
<protein>
    <submittedName>
        <fullName evidence="2">Uncharacterized protein</fullName>
    </submittedName>
</protein>